<dbReference type="PANTHER" id="PTHR43567:SF5">
    <property type="entry name" value="HYPOTHETICAL CYTOSOLIC PROTEIN"/>
    <property type="match status" value="1"/>
</dbReference>
<name>W0FMA0_9BACT</name>
<sequence length="168" mass="18743">MAGKVSQGFLDAQAEFVQRVSGDWALVTAGTEQDGWNTMTIGWGEAGMLWSLPTVTVYVHPWRYTHQFLLDNDYFTVQLFDNEHKHDLGVLGSKSGRDGDKVALTSLTPKAIEHGMTFEEATTTLVCRKIYTHAIDLDAMAPDIRERLGAFYAEEGHTFFVGELVDVL</sequence>
<organism evidence="3">
    <name type="scientific">uncultured bacterium Contigcl_1738</name>
    <dbReference type="NCBI Taxonomy" id="1393655"/>
    <lineage>
        <taxon>Bacteria</taxon>
        <taxon>environmental samples</taxon>
    </lineage>
</organism>
<dbReference type="InterPro" id="IPR002563">
    <property type="entry name" value="Flavin_Rdtase-like_dom"/>
</dbReference>
<dbReference type="GO" id="GO:0010181">
    <property type="term" value="F:FMN binding"/>
    <property type="evidence" value="ECO:0007669"/>
    <property type="project" value="InterPro"/>
</dbReference>
<dbReference type="AlphaFoldDB" id="W0FMA0"/>
<dbReference type="Gene3D" id="2.30.110.10">
    <property type="entry name" value="Electron Transport, Fmn-binding Protein, Chain A"/>
    <property type="match status" value="1"/>
</dbReference>
<protein>
    <submittedName>
        <fullName evidence="3">Flavin reductase domain protein FMN-binding</fullName>
    </submittedName>
</protein>
<evidence type="ECO:0000256" key="1">
    <source>
        <dbReference type="ARBA" id="ARBA00038054"/>
    </source>
</evidence>
<proteinExistence type="inferred from homology"/>
<evidence type="ECO:0000313" key="3">
    <source>
        <dbReference type="EMBL" id="AHF26033.1"/>
    </source>
</evidence>
<dbReference type="EMBL" id="KC246863">
    <property type="protein sequence ID" value="AHF26033.1"/>
    <property type="molecule type" value="Genomic_DNA"/>
</dbReference>
<feature type="domain" description="Flavin reductase like" evidence="2">
    <location>
        <begin position="19"/>
        <end position="167"/>
    </location>
</feature>
<dbReference type="Pfam" id="PF01613">
    <property type="entry name" value="Flavin_Reduct"/>
    <property type="match status" value="1"/>
</dbReference>
<accession>W0FMA0</accession>
<dbReference type="InterPro" id="IPR052174">
    <property type="entry name" value="Flavoredoxin"/>
</dbReference>
<dbReference type="InterPro" id="IPR012349">
    <property type="entry name" value="Split_barrel_FMN-bd"/>
</dbReference>
<dbReference type="GO" id="GO:0016646">
    <property type="term" value="F:oxidoreductase activity, acting on the CH-NH group of donors, NAD or NADP as acceptor"/>
    <property type="evidence" value="ECO:0007669"/>
    <property type="project" value="UniProtKB-ARBA"/>
</dbReference>
<dbReference type="PANTHER" id="PTHR43567">
    <property type="entry name" value="FLAVOREDOXIN-RELATED-RELATED"/>
    <property type="match status" value="1"/>
</dbReference>
<dbReference type="SUPFAM" id="SSF50475">
    <property type="entry name" value="FMN-binding split barrel"/>
    <property type="match status" value="1"/>
</dbReference>
<comment type="similarity">
    <text evidence="1">Belongs to the flavoredoxin family.</text>
</comment>
<reference evidence="3" key="1">
    <citation type="journal article" date="2013" name="PLoS ONE">
        <title>Metagenomic insights into the carbohydrate-active enzymes carried by the microorganisms adhering to solid digesta in the rumen of cows.</title>
        <authorList>
            <person name="Wang L."/>
            <person name="Hatem A."/>
            <person name="Catalyurek U.V."/>
            <person name="Morrison M."/>
            <person name="Yu Z."/>
        </authorList>
    </citation>
    <scope>NUCLEOTIDE SEQUENCE</scope>
</reference>
<evidence type="ECO:0000259" key="2">
    <source>
        <dbReference type="Pfam" id="PF01613"/>
    </source>
</evidence>